<dbReference type="RefSeq" id="WP_102391744.1">
    <property type="nucleotide sequence ID" value="NZ_MDAL01000039.1"/>
</dbReference>
<dbReference type="Gene3D" id="3.10.620.30">
    <property type="match status" value="1"/>
</dbReference>
<dbReference type="AlphaFoldDB" id="A0A2N7L731"/>
<comment type="caution">
    <text evidence="2">The sequence shown here is derived from an EMBL/GenBank/DDBJ whole genome shotgun (WGS) entry which is preliminary data.</text>
</comment>
<dbReference type="InterPro" id="IPR002931">
    <property type="entry name" value="Transglutaminase-like"/>
</dbReference>
<gene>
    <name evidence="2" type="ORF">BCT23_22645</name>
</gene>
<organism evidence="2 3">
    <name type="scientific">Enterovibrio norvegicus</name>
    <dbReference type="NCBI Taxonomy" id="188144"/>
    <lineage>
        <taxon>Bacteria</taxon>
        <taxon>Pseudomonadati</taxon>
        <taxon>Pseudomonadota</taxon>
        <taxon>Gammaproteobacteria</taxon>
        <taxon>Vibrionales</taxon>
        <taxon>Vibrionaceae</taxon>
        <taxon>Enterovibrio</taxon>
    </lineage>
</organism>
<dbReference type="STRING" id="1190603.A1OO_19230"/>
<feature type="domain" description="Transglutaminase-like" evidence="1">
    <location>
        <begin position="109"/>
        <end position="166"/>
    </location>
</feature>
<dbReference type="SUPFAM" id="SSF54001">
    <property type="entry name" value="Cysteine proteinases"/>
    <property type="match status" value="1"/>
</dbReference>
<protein>
    <recommendedName>
        <fullName evidence="1">Transglutaminase-like domain-containing protein</fullName>
    </recommendedName>
</protein>
<reference evidence="3" key="1">
    <citation type="submission" date="2016-07" db="EMBL/GenBank/DDBJ databases">
        <title>Nontailed viruses are major unrecognized killers of bacteria in the ocean.</title>
        <authorList>
            <person name="Kauffman K."/>
            <person name="Hussain F."/>
            <person name="Yang J."/>
            <person name="Arevalo P."/>
            <person name="Brown J."/>
            <person name="Cutler M."/>
            <person name="Kelly L."/>
            <person name="Polz M.F."/>
        </authorList>
    </citation>
    <scope>NUCLEOTIDE SEQUENCE [LARGE SCALE GENOMIC DNA]</scope>
    <source>
        <strain evidence="3">10N.261.45.A10</strain>
    </source>
</reference>
<evidence type="ECO:0000313" key="2">
    <source>
        <dbReference type="EMBL" id="PMN89726.1"/>
    </source>
</evidence>
<evidence type="ECO:0000313" key="3">
    <source>
        <dbReference type="Proteomes" id="UP000235387"/>
    </source>
</evidence>
<sequence length="322" mass="36619">MSSTTTQLPNSQDAHTVMTNINDVYATPTPYTAFDDWSSFHPPYGDDILSDPQSAIDLANDLVAHYNNSEFHKMAPERADDLELRSVSDIIARYHELNADTSAPVTPVGGRCRDLALLVCSQFRAQGVPARLRFGFTHMYYDTKRALADHVVVEYFDEGRWKILEPRGSSRLMAHQDLGINPIDVDPKKFINGPRAWHNIRNKNMRAEWFSGTTPNAQMGLWYVRKIMLFDLASLCRYEADVFDLWGYLTDSKPGVMPKFKPHLEALDSIAATDFLDEHAFAECYQLLVQDERFLPDGEISVSPTLGKRSTLSVRKEDYVLY</sequence>
<accession>A0A2N7L731</accession>
<dbReference type="InterPro" id="IPR038765">
    <property type="entry name" value="Papain-like_cys_pep_sf"/>
</dbReference>
<name>A0A2N7L731_9GAMM</name>
<dbReference type="Proteomes" id="UP000235387">
    <property type="component" value="Unassembled WGS sequence"/>
</dbReference>
<evidence type="ECO:0000259" key="1">
    <source>
        <dbReference type="Pfam" id="PF01841"/>
    </source>
</evidence>
<dbReference type="EMBL" id="MDAL01000039">
    <property type="protein sequence ID" value="PMN89726.1"/>
    <property type="molecule type" value="Genomic_DNA"/>
</dbReference>
<proteinExistence type="predicted"/>
<dbReference type="Pfam" id="PF01841">
    <property type="entry name" value="Transglut_core"/>
    <property type="match status" value="1"/>
</dbReference>